<dbReference type="SUPFAM" id="SSF53383">
    <property type="entry name" value="PLP-dependent transferases"/>
    <property type="match status" value="1"/>
</dbReference>
<dbReference type="KEGG" id="brq:CIT40_00985"/>
<dbReference type="Proteomes" id="UP000215884">
    <property type="component" value="Chromosome"/>
</dbReference>
<dbReference type="GO" id="GO:0000271">
    <property type="term" value="P:polysaccharide biosynthetic process"/>
    <property type="evidence" value="ECO:0007669"/>
    <property type="project" value="TreeGrafter"/>
</dbReference>
<dbReference type="OrthoDB" id="9768668at2"/>
<evidence type="ECO:0000313" key="3">
    <source>
        <dbReference type="EMBL" id="AWL98736.1"/>
    </source>
</evidence>
<proteinExistence type="inferred from homology"/>
<accession>A0A2U8PLS6</accession>
<keyword evidence="3" id="KW-0032">Aminotransferase</keyword>
<evidence type="ECO:0000256" key="1">
    <source>
        <dbReference type="ARBA" id="ARBA00037999"/>
    </source>
</evidence>
<dbReference type="PANTHER" id="PTHR30244">
    <property type="entry name" value="TRANSAMINASE"/>
    <property type="match status" value="1"/>
</dbReference>
<dbReference type="GO" id="GO:0008483">
    <property type="term" value="F:transaminase activity"/>
    <property type="evidence" value="ECO:0007669"/>
    <property type="project" value="UniProtKB-KW"/>
</dbReference>
<dbReference type="PANTHER" id="PTHR30244:SF34">
    <property type="entry name" value="DTDP-4-AMINO-4,6-DIDEOXYGALACTOSE TRANSAMINASE"/>
    <property type="match status" value="1"/>
</dbReference>
<evidence type="ECO:0000256" key="2">
    <source>
        <dbReference type="RuleBase" id="RU004508"/>
    </source>
</evidence>
<gene>
    <name evidence="3" type="ORF">CIT40_00985</name>
</gene>
<dbReference type="Pfam" id="PF01041">
    <property type="entry name" value="DegT_DnrJ_EryC1"/>
    <property type="match status" value="1"/>
</dbReference>
<dbReference type="Gene3D" id="3.40.640.10">
    <property type="entry name" value="Type I PLP-dependent aspartate aminotransferase-like (Major domain)"/>
    <property type="match status" value="1"/>
</dbReference>
<evidence type="ECO:0000313" key="4">
    <source>
        <dbReference type="Proteomes" id="UP000215884"/>
    </source>
</evidence>
<reference evidence="3 4" key="1">
    <citation type="journal article" date="2017" name="Syst. Appl. Microbiol.">
        <title>Soybeans inoculated with root zone soils of Canadian native legumes harbour diverse and novel Bradyrhizobium spp. that possess agricultural potential.</title>
        <authorList>
            <person name="Bromfield E.S.P."/>
            <person name="Cloutier S."/>
            <person name="Tambong J.T."/>
            <person name="Tran Thi T.V."/>
        </authorList>
    </citation>
    <scope>NUCLEOTIDE SEQUENCE [LARGE SCALE GENOMIC DNA]</scope>
    <source>
        <strain evidence="3 4">39S1MB</strain>
    </source>
</reference>
<protein>
    <submittedName>
        <fullName evidence="3">DegT/DnrJ/EryC1/StrS family aminotransferase</fullName>
    </submittedName>
</protein>
<dbReference type="CDD" id="cd00616">
    <property type="entry name" value="AHBA_syn"/>
    <property type="match status" value="1"/>
</dbReference>
<dbReference type="InterPro" id="IPR015424">
    <property type="entry name" value="PyrdxlP-dep_Trfase"/>
</dbReference>
<sequence>MTEPALAYDDLTETGEAPVEAGQASVIPLSDPDITLAEIGAVDAVLRSPRLSSGPLVEEFEAAFAAYVGRSYAVAVPSGTIGLLLALKACGIGASDEVIASSYSFRETAHAISLAGARPVFADIDYWSGNLAPAKVEERITTRTRAILACNNNGHPAPWSELRDIAARHGLRLLEDSTEAIGSRYKGALVGSFGDLAVFDFAQPSLMTCGEGGMVVTDDIDLAVTLRRHRSHRLSERSSVVVGSTAAYQAGMSDLAAALGLAQLGRIDEIIERRRLVEQLYATHVQSFEGIKPPYVAPDVTEVNWFLYIVHLGTRFGQSSRDAIAEDLRVEQVEAAAYSHPLHLQRHYFDLGYRRGDLLVTEKIADRAVALPFHTHLTDGQIEFIVETMKDASINVGAGAAIY</sequence>
<dbReference type="GO" id="GO:0030170">
    <property type="term" value="F:pyridoxal phosphate binding"/>
    <property type="evidence" value="ECO:0007669"/>
    <property type="project" value="TreeGrafter"/>
</dbReference>
<dbReference type="Gene3D" id="3.90.1150.10">
    <property type="entry name" value="Aspartate Aminotransferase, domain 1"/>
    <property type="match status" value="1"/>
</dbReference>
<dbReference type="InterPro" id="IPR015421">
    <property type="entry name" value="PyrdxlP-dep_Trfase_major"/>
</dbReference>
<dbReference type="InterPro" id="IPR015422">
    <property type="entry name" value="PyrdxlP-dep_Trfase_small"/>
</dbReference>
<reference evidence="3 4" key="2">
    <citation type="journal article" date="2019" name="Int. J. Syst. Evol. Microbiol.">
        <title>Description and complete genome sequence of Bradyrhizobium amphicarpaeae sp. nov., harbouring photosystem and nitrogen-fixation genes.</title>
        <authorList>
            <person name="Bromfield E.S.P."/>
            <person name="Cloutier S."/>
            <person name="Nguyen H.D.T."/>
        </authorList>
    </citation>
    <scope>NUCLEOTIDE SEQUENCE [LARGE SCALE GENOMIC DNA]</scope>
    <source>
        <strain evidence="3 4">39S1MB</strain>
    </source>
</reference>
<dbReference type="RefSeq" id="WP_094891016.1">
    <property type="nucleotide sequence ID" value="NZ_CP029426.2"/>
</dbReference>
<name>A0A2U8PLS6_9BRAD</name>
<dbReference type="EMBL" id="CP029426">
    <property type="protein sequence ID" value="AWL98736.1"/>
    <property type="molecule type" value="Genomic_DNA"/>
</dbReference>
<dbReference type="PIRSF" id="PIRSF000390">
    <property type="entry name" value="PLP_StrS"/>
    <property type="match status" value="1"/>
</dbReference>
<comment type="similarity">
    <text evidence="1 2">Belongs to the DegT/DnrJ/EryC1 family.</text>
</comment>
<dbReference type="AlphaFoldDB" id="A0A2U8PLS6"/>
<dbReference type="InterPro" id="IPR000653">
    <property type="entry name" value="DegT/StrS_aminotransferase"/>
</dbReference>
<organism evidence="3 4">
    <name type="scientific">Bradyrhizobium amphicarpaeae</name>
    <dbReference type="NCBI Taxonomy" id="1404768"/>
    <lineage>
        <taxon>Bacteria</taxon>
        <taxon>Pseudomonadati</taxon>
        <taxon>Pseudomonadota</taxon>
        <taxon>Alphaproteobacteria</taxon>
        <taxon>Hyphomicrobiales</taxon>
        <taxon>Nitrobacteraceae</taxon>
        <taxon>Bradyrhizobium</taxon>
    </lineage>
</organism>
<keyword evidence="2" id="KW-0663">Pyridoxal phosphate</keyword>
<keyword evidence="3" id="KW-0808">Transferase</keyword>
<keyword evidence="4" id="KW-1185">Reference proteome</keyword>